<reference evidence="3 4" key="1">
    <citation type="journal article" date="2004" name="Science">
        <title>The genome of the diatom Thalassiosira pseudonana: ecology, evolution, and metabolism.</title>
        <authorList>
            <person name="Armbrust E.V."/>
            <person name="Berges J.A."/>
            <person name="Bowler C."/>
            <person name="Green B.R."/>
            <person name="Martinez D."/>
            <person name="Putnam N.H."/>
            <person name="Zhou S."/>
            <person name="Allen A.E."/>
            <person name="Apt K.E."/>
            <person name="Bechner M."/>
            <person name="Brzezinski M.A."/>
            <person name="Chaal B.K."/>
            <person name="Chiovitti A."/>
            <person name="Davis A.K."/>
            <person name="Demarest M.S."/>
            <person name="Detter J.C."/>
            <person name="Glavina T."/>
            <person name="Goodstein D."/>
            <person name="Hadi M.Z."/>
            <person name="Hellsten U."/>
            <person name="Hildebrand M."/>
            <person name="Jenkins B.D."/>
            <person name="Jurka J."/>
            <person name="Kapitonov V.V."/>
            <person name="Kroger N."/>
            <person name="Lau W.W."/>
            <person name="Lane T.W."/>
            <person name="Larimer F.W."/>
            <person name="Lippmeier J.C."/>
            <person name="Lucas S."/>
            <person name="Medina M."/>
            <person name="Montsant A."/>
            <person name="Obornik M."/>
            <person name="Parker M.S."/>
            <person name="Palenik B."/>
            <person name="Pazour G.J."/>
            <person name="Richardson P.M."/>
            <person name="Rynearson T.A."/>
            <person name="Saito M.A."/>
            <person name="Schwartz D.C."/>
            <person name="Thamatrakoln K."/>
            <person name="Valentin K."/>
            <person name="Vardi A."/>
            <person name="Wilkerson F.P."/>
            <person name="Rokhsar D.S."/>
        </authorList>
    </citation>
    <scope>NUCLEOTIDE SEQUENCE [LARGE SCALE GENOMIC DNA]</scope>
    <source>
        <strain evidence="3 4">CCMP1335</strain>
    </source>
</reference>
<evidence type="ECO:0000256" key="1">
    <source>
        <dbReference type="SAM" id="MobiDB-lite"/>
    </source>
</evidence>
<protein>
    <submittedName>
        <fullName evidence="3">Uncharacterized protein</fullName>
    </submittedName>
</protein>
<dbReference type="RefSeq" id="XP_002289549.1">
    <property type="nucleotide sequence ID" value="XM_002289513.1"/>
</dbReference>
<dbReference type="GeneID" id="7452246"/>
<dbReference type="eggNOG" id="ENOG502TA1U">
    <property type="taxonomic scope" value="Eukaryota"/>
</dbReference>
<organism evidence="3 4">
    <name type="scientific">Thalassiosira pseudonana</name>
    <name type="common">Marine diatom</name>
    <name type="synonym">Cyclotella nana</name>
    <dbReference type="NCBI Taxonomy" id="35128"/>
    <lineage>
        <taxon>Eukaryota</taxon>
        <taxon>Sar</taxon>
        <taxon>Stramenopiles</taxon>
        <taxon>Ochrophyta</taxon>
        <taxon>Bacillariophyta</taxon>
        <taxon>Coscinodiscophyceae</taxon>
        <taxon>Thalassiosirophycidae</taxon>
        <taxon>Thalassiosirales</taxon>
        <taxon>Thalassiosiraceae</taxon>
        <taxon>Thalassiosira</taxon>
    </lineage>
</organism>
<feature type="compositionally biased region" description="Basic residues" evidence="1">
    <location>
        <begin position="125"/>
        <end position="137"/>
    </location>
</feature>
<dbReference type="HOGENOM" id="CLU_1296588_0_0_1"/>
<keyword evidence="4" id="KW-1185">Reference proteome</keyword>
<feature type="transmembrane region" description="Helical" evidence="2">
    <location>
        <begin position="166"/>
        <end position="185"/>
    </location>
</feature>
<dbReference type="InParanoid" id="B8C0L6"/>
<feature type="transmembrane region" description="Helical" evidence="2">
    <location>
        <begin position="7"/>
        <end position="29"/>
    </location>
</feature>
<dbReference type="OMA" id="NYSHNIQ"/>
<evidence type="ECO:0000313" key="3">
    <source>
        <dbReference type="EMBL" id="EED93086.1"/>
    </source>
</evidence>
<feature type="compositionally biased region" description="Basic and acidic residues" evidence="1">
    <location>
        <begin position="111"/>
        <end position="124"/>
    </location>
</feature>
<accession>B8C0L6</accession>
<gene>
    <name evidence="3" type="ORF">THAPSDRAFT_4894</name>
</gene>
<dbReference type="AlphaFoldDB" id="B8C0L6"/>
<evidence type="ECO:0000256" key="2">
    <source>
        <dbReference type="SAM" id="Phobius"/>
    </source>
</evidence>
<dbReference type="KEGG" id="tps:THAPSDRAFT_4894"/>
<dbReference type="Proteomes" id="UP000001449">
    <property type="component" value="Chromosome 4"/>
</dbReference>
<sequence length="190" mass="21342">MPPKIKIPVHVFVYTLAFIPGVTYAYYWYKNVPTDEEFEQTLRKNYSHNIQSSREKHGDMNKFLKGVIQNDEEQQERMAEVLRGGRGGQKRLHAVDLSLYGTEEGAKLQREAMMKKQQEQEEKKIGKKKGKKKKQSKGKLERDMNIEGGDAVDDGSDNNSKVMKQSVAAVLVAGTLAAGATLLLGGKRSQ</sequence>
<keyword evidence="2" id="KW-0472">Membrane</keyword>
<evidence type="ECO:0000313" key="4">
    <source>
        <dbReference type="Proteomes" id="UP000001449"/>
    </source>
</evidence>
<proteinExistence type="predicted"/>
<name>B8C0L6_THAPS</name>
<reference evidence="3 4" key="2">
    <citation type="journal article" date="2008" name="Nature">
        <title>The Phaeodactylum genome reveals the evolutionary history of diatom genomes.</title>
        <authorList>
            <person name="Bowler C."/>
            <person name="Allen A.E."/>
            <person name="Badger J.H."/>
            <person name="Grimwood J."/>
            <person name="Jabbari K."/>
            <person name="Kuo A."/>
            <person name="Maheswari U."/>
            <person name="Martens C."/>
            <person name="Maumus F."/>
            <person name="Otillar R.P."/>
            <person name="Rayko E."/>
            <person name="Salamov A."/>
            <person name="Vandepoele K."/>
            <person name="Beszteri B."/>
            <person name="Gruber A."/>
            <person name="Heijde M."/>
            <person name="Katinka M."/>
            <person name="Mock T."/>
            <person name="Valentin K."/>
            <person name="Verret F."/>
            <person name="Berges J.A."/>
            <person name="Brownlee C."/>
            <person name="Cadoret J.P."/>
            <person name="Chiovitti A."/>
            <person name="Choi C.J."/>
            <person name="Coesel S."/>
            <person name="De Martino A."/>
            <person name="Detter J.C."/>
            <person name="Durkin C."/>
            <person name="Falciatore A."/>
            <person name="Fournet J."/>
            <person name="Haruta M."/>
            <person name="Huysman M.J."/>
            <person name="Jenkins B.D."/>
            <person name="Jiroutova K."/>
            <person name="Jorgensen R.E."/>
            <person name="Joubert Y."/>
            <person name="Kaplan A."/>
            <person name="Kroger N."/>
            <person name="Kroth P.G."/>
            <person name="La Roche J."/>
            <person name="Lindquist E."/>
            <person name="Lommer M."/>
            <person name="Martin-Jezequel V."/>
            <person name="Lopez P.J."/>
            <person name="Lucas S."/>
            <person name="Mangogna M."/>
            <person name="McGinnis K."/>
            <person name="Medlin L.K."/>
            <person name="Montsant A."/>
            <person name="Oudot-Le Secq M.P."/>
            <person name="Napoli C."/>
            <person name="Obornik M."/>
            <person name="Parker M.S."/>
            <person name="Petit J.L."/>
            <person name="Porcel B.M."/>
            <person name="Poulsen N."/>
            <person name="Robison M."/>
            <person name="Rychlewski L."/>
            <person name="Rynearson T.A."/>
            <person name="Schmutz J."/>
            <person name="Shapiro H."/>
            <person name="Siaut M."/>
            <person name="Stanley M."/>
            <person name="Sussman M.R."/>
            <person name="Taylor A.R."/>
            <person name="Vardi A."/>
            <person name="von Dassow P."/>
            <person name="Vyverman W."/>
            <person name="Willis A."/>
            <person name="Wyrwicz L.S."/>
            <person name="Rokhsar D.S."/>
            <person name="Weissenbach J."/>
            <person name="Armbrust E.V."/>
            <person name="Green B.R."/>
            <person name="Van de Peer Y."/>
            <person name="Grigoriev I.V."/>
        </authorList>
    </citation>
    <scope>NUCLEOTIDE SEQUENCE [LARGE SCALE GENOMIC DNA]</scope>
    <source>
        <strain evidence="3 4">CCMP1335</strain>
    </source>
</reference>
<keyword evidence="2" id="KW-1133">Transmembrane helix</keyword>
<dbReference type="EMBL" id="CM000641">
    <property type="protein sequence ID" value="EED93086.1"/>
    <property type="molecule type" value="Genomic_DNA"/>
</dbReference>
<keyword evidence="2" id="KW-0812">Transmembrane</keyword>
<dbReference type="PaxDb" id="35128-Thaps4894"/>
<feature type="region of interest" description="Disordered" evidence="1">
    <location>
        <begin position="111"/>
        <end position="158"/>
    </location>
</feature>